<dbReference type="EMBL" id="CAJNRG010007090">
    <property type="protein sequence ID" value="CAF2091338.1"/>
    <property type="molecule type" value="Genomic_DNA"/>
</dbReference>
<dbReference type="EMBL" id="CAJNRF010005029">
    <property type="protein sequence ID" value="CAF2066787.1"/>
    <property type="molecule type" value="Genomic_DNA"/>
</dbReference>
<keyword evidence="11" id="KW-1185">Reference proteome</keyword>
<evidence type="ECO:0000313" key="4">
    <source>
        <dbReference type="EMBL" id="CAF2066787.1"/>
    </source>
</evidence>
<evidence type="ECO:0000313" key="10">
    <source>
        <dbReference type="Proteomes" id="UP000663856"/>
    </source>
</evidence>
<feature type="signal peptide" evidence="1">
    <location>
        <begin position="1"/>
        <end position="26"/>
    </location>
</feature>
<evidence type="ECO:0000313" key="2">
    <source>
        <dbReference type="EMBL" id="CAF1530281.1"/>
    </source>
</evidence>
<organism evidence="4 10">
    <name type="scientific">Rotaria magnacalcarata</name>
    <dbReference type="NCBI Taxonomy" id="392030"/>
    <lineage>
        <taxon>Eukaryota</taxon>
        <taxon>Metazoa</taxon>
        <taxon>Spiralia</taxon>
        <taxon>Gnathifera</taxon>
        <taxon>Rotifera</taxon>
        <taxon>Eurotatoria</taxon>
        <taxon>Bdelloidea</taxon>
        <taxon>Philodinida</taxon>
        <taxon>Philodinidae</taxon>
        <taxon>Rotaria</taxon>
    </lineage>
</organism>
<evidence type="ECO:0000313" key="9">
    <source>
        <dbReference type="EMBL" id="CAF4083279.1"/>
    </source>
</evidence>
<protein>
    <submittedName>
        <fullName evidence="4">Uncharacterized protein</fullName>
    </submittedName>
</protein>
<evidence type="ECO:0000256" key="1">
    <source>
        <dbReference type="SAM" id="SignalP"/>
    </source>
</evidence>
<evidence type="ECO:0000313" key="8">
    <source>
        <dbReference type="EMBL" id="CAF4038151.1"/>
    </source>
</evidence>
<dbReference type="EMBL" id="CAJNOV010013703">
    <property type="protein sequence ID" value="CAF1530281.1"/>
    <property type="molecule type" value="Genomic_DNA"/>
</dbReference>
<accession>A0A816QYH2</accession>
<dbReference type="Proteomes" id="UP000681720">
    <property type="component" value="Unassembled WGS sequence"/>
</dbReference>
<dbReference type="EMBL" id="CAJNOW010018170">
    <property type="protein sequence ID" value="CAF1663392.1"/>
    <property type="molecule type" value="Genomic_DNA"/>
</dbReference>
<proteinExistence type="predicted"/>
<evidence type="ECO:0000313" key="3">
    <source>
        <dbReference type="EMBL" id="CAF1663392.1"/>
    </source>
</evidence>
<name>A0A816QYH2_9BILA</name>
<dbReference type="Proteomes" id="UP000681967">
    <property type="component" value="Unassembled WGS sequence"/>
</dbReference>
<dbReference type="Proteomes" id="UP000663855">
    <property type="component" value="Unassembled WGS sequence"/>
</dbReference>
<keyword evidence="1" id="KW-0732">Signal</keyword>
<dbReference type="EMBL" id="CAJOBG010002960">
    <property type="protein sequence ID" value="CAF4038151.1"/>
    <property type="molecule type" value="Genomic_DNA"/>
</dbReference>
<feature type="chain" id="PRO_5035611226" evidence="1">
    <location>
        <begin position="27"/>
        <end position="147"/>
    </location>
</feature>
<evidence type="ECO:0000313" key="7">
    <source>
        <dbReference type="EMBL" id="CAF3927380.1"/>
    </source>
</evidence>
<evidence type="ECO:0000313" key="5">
    <source>
        <dbReference type="EMBL" id="CAF2091338.1"/>
    </source>
</evidence>
<gene>
    <name evidence="6" type="ORF">BYL167_LOCUS6175</name>
    <name evidence="2" type="ORF">CJN711_LOCUS28997</name>
    <name evidence="7" type="ORF">GIL414_LOCUS7892</name>
    <name evidence="3" type="ORF">KQP761_LOCUS32574</name>
    <name evidence="8" type="ORF">OVN521_LOCUS17218</name>
    <name evidence="9" type="ORF">UXM345_LOCUS21207</name>
    <name evidence="4" type="ORF">WKI299_LOCUS13343</name>
    <name evidence="5" type="ORF">XDN619_LOCUS16662</name>
</gene>
<dbReference type="Proteomes" id="UP000663834">
    <property type="component" value="Unassembled WGS sequence"/>
</dbReference>
<dbReference type="EMBL" id="CAJOBJ010002478">
    <property type="protein sequence ID" value="CAF3927380.1"/>
    <property type="molecule type" value="Genomic_DNA"/>
</dbReference>
<dbReference type="Proteomes" id="UP000663856">
    <property type="component" value="Unassembled WGS sequence"/>
</dbReference>
<dbReference type="Proteomes" id="UP000663842">
    <property type="component" value="Unassembled WGS sequence"/>
</dbReference>
<dbReference type="Proteomes" id="UP000663887">
    <property type="component" value="Unassembled WGS sequence"/>
</dbReference>
<dbReference type="AlphaFoldDB" id="A0A816QYH2"/>
<comment type="caution">
    <text evidence="4">The sequence shown here is derived from an EMBL/GenBank/DDBJ whole genome shotgun (WGS) entry which is preliminary data.</text>
</comment>
<dbReference type="EMBL" id="CAJOBH010001479">
    <property type="protein sequence ID" value="CAF3857040.1"/>
    <property type="molecule type" value="Genomic_DNA"/>
</dbReference>
<sequence>MLMIKWQKCIFIFFLLSIYRLNKVHSIQCCVGDNTCTAKPVDCPSNVCFKLVFDKISEYRGCMKDLISILGFTNTDSRNLNESGGTDSGSSNDQCQKIDTQGAGMSLYHRLPSSPASIVTRIVLAVDTDFVSVILLNSGYAFLQVDR</sequence>
<dbReference type="Proteomes" id="UP000663866">
    <property type="component" value="Unassembled WGS sequence"/>
</dbReference>
<reference evidence="4" key="1">
    <citation type="submission" date="2021-02" db="EMBL/GenBank/DDBJ databases">
        <authorList>
            <person name="Nowell W R."/>
        </authorList>
    </citation>
    <scope>NUCLEOTIDE SEQUENCE</scope>
</reference>
<dbReference type="OrthoDB" id="10009503at2759"/>
<evidence type="ECO:0000313" key="6">
    <source>
        <dbReference type="EMBL" id="CAF3857040.1"/>
    </source>
</evidence>
<dbReference type="EMBL" id="CAJOBF010003280">
    <property type="protein sequence ID" value="CAF4083279.1"/>
    <property type="molecule type" value="Genomic_DNA"/>
</dbReference>
<evidence type="ECO:0000313" key="11">
    <source>
        <dbReference type="Proteomes" id="UP000663866"/>
    </source>
</evidence>